<evidence type="ECO:0000313" key="9">
    <source>
        <dbReference type="Proteomes" id="UP000243876"/>
    </source>
</evidence>
<evidence type="ECO:0000256" key="3">
    <source>
        <dbReference type="ARBA" id="ARBA00023125"/>
    </source>
</evidence>
<organism evidence="8 9">
    <name type="scientific">Sporidiobolus salmonicolor</name>
    <name type="common">Yeast-like fungus</name>
    <name type="synonym">Sporobolomyces salmonicolor</name>
    <dbReference type="NCBI Taxonomy" id="5005"/>
    <lineage>
        <taxon>Eukaryota</taxon>
        <taxon>Fungi</taxon>
        <taxon>Dikarya</taxon>
        <taxon>Basidiomycota</taxon>
        <taxon>Pucciniomycotina</taxon>
        <taxon>Microbotryomycetes</taxon>
        <taxon>Sporidiobolales</taxon>
        <taxon>Sporidiobolaceae</taxon>
        <taxon>Sporobolomyces</taxon>
    </lineage>
</organism>
<dbReference type="Gene3D" id="1.10.10.10">
    <property type="entry name" value="Winged helix-like DNA-binding domain superfamily/Winged helix DNA-binding domain"/>
    <property type="match status" value="1"/>
</dbReference>
<comment type="subcellular location">
    <subcellularLocation>
        <location evidence="1">Nucleus</location>
    </subcellularLocation>
</comment>
<protein>
    <submittedName>
        <fullName evidence="8">SPOSA6832_00257-mRNA-1:cds</fullName>
    </submittedName>
</protein>
<dbReference type="InterPro" id="IPR000232">
    <property type="entry name" value="HSF_DNA-bd"/>
</dbReference>
<evidence type="ECO:0000256" key="1">
    <source>
        <dbReference type="ARBA" id="ARBA00004123"/>
    </source>
</evidence>
<evidence type="ECO:0000256" key="2">
    <source>
        <dbReference type="ARBA" id="ARBA00006403"/>
    </source>
</evidence>
<evidence type="ECO:0000313" key="8">
    <source>
        <dbReference type="EMBL" id="CEQ38801.1"/>
    </source>
</evidence>
<feature type="compositionally biased region" description="Gly residues" evidence="6">
    <location>
        <begin position="388"/>
        <end position="398"/>
    </location>
</feature>
<evidence type="ECO:0000256" key="6">
    <source>
        <dbReference type="SAM" id="MobiDB-lite"/>
    </source>
</evidence>
<feature type="compositionally biased region" description="Low complexity" evidence="6">
    <location>
        <begin position="39"/>
        <end position="61"/>
    </location>
</feature>
<sequence length="398" mass="43894">MSYCPVYLSESSAHKLDRLHSSSTTTAGVSRYYASSFPSTSSYGNLPSSSSTSSFGASTNYATQSSFHEPYSEQPLYRPVPRRPPLLNSYSAPLGSRLPTPPQDQPSFVDCNPYYQNSWSPVPPSGPPTLPLPSSTYPDGSYFEGSPDLGRSSSFHPQLLPPPMTPLSLKASLERRRSSGGSIFEGQTLSRRASTLSLSPYGSEHSFGSEDGGSSEERHETVTPFMSKLSYLLNNPDYSSVIRWNAEGTAFVFAHATQELADCFSRVFRHSNSHSFVRQLNICTPRRFIWKLRTIQLTRRSSADDFKRLSSLELHAAVESVPHPHSELTSADFAGFSHPLFFRDTPEHACDLSKIKPKMPRKASNRNLAASSALVAERKTKSLRSDGKIGGGMKNKKF</sequence>
<dbReference type="InterPro" id="IPR036390">
    <property type="entry name" value="WH_DNA-bd_sf"/>
</dbReference>
<feature type="domain" description="HSF-type DNA-binding" evidence="7">
    <location>
        <begin position="221"/>
        <end position="358"/>
    </location>
</feature>
<accession>A0A0D6EFX6</accession>
<feature type="region of interest" description="Disordered" evidence="6">
    <location>
        <begin position="39"/>
        <end position="166"/>
    </location>
</feature>
<gene>
    <name evidence="8" type="primary">SPOSA6832_00257</name>
</gene>
<comment type="similarity">
    <text evidence="2 5">Belongs to the HSF family.</text>
</comment>
<keyword evidence="9" id="KW-1185">Reference proteome</keyword>
<feature type="compositionally biased region" description="Low complexity" evidence="6">
    <location>
        <begin position="365"/>
        <end position="375"/>
    </location>
</feature>
<evidence type="ECO:0000259" key="7">
    <source>
        <dbReference type="SMART" id="SM00415"/>
    </source>
</evidence>
<feature type="region of interest" description="Disordered" evidence="6">
    <location>
        <begin position="199"/>
        <end position="220"/>
    </location>
</feature>
<dbReference type="GO" id="GO:0005634">
    <property type="term" value="C:nucleus"/>
    <property type="evidence" value="ECO:0007669"/>
    <property type="project" value="UniProtKB-SubCell"/>
</dbReference>
<keyword evidence="4" id="KW-0539">Nucleus</keyword>
<dbReference type="Pfam" id="PF00447">
    <property type="entry name" value="HSF_DNA-bind"/>
    <property type="match status" value="1"/>
</dbReference>
<feature type="compositionally biased region" description="Basic and acidic residues" evidence="6">
    <location>
        <begin position="376"/>
        <end position="387"/>
    </location>
</feature>
<dbReference type="OrthoDB" id="60033at2759"/>
<feature type="compositionally biased region" description="Pro residues" evidence="6">
    <location>
        <begin position="121"/>
        <end position="131"/>
    </location>
</feature>
<dbReference type="AlphaFoldDB" id="A0A0D6EFX6"/>
<dbReference type="GO" id="GO:0043565">
    <property type="term" value="F:sequence-specific DNA binding"/>
    <property type="evidence" value="ECO:0007669"/>
    <property type="project" value="InterPro"/>
</dbReference>
<dbReference type="GO" id="GO:0003700">
    <property type="term" value="F:DNA-binding transcription factor activity"/>
    <property type="evidence" value="ECO:0007669"/>
    <property type="project" value="InterPro"/>
</dbReference>
<keyword evidence="3" id="KW-0238">DNA-binding</keyword>
<dbReference type="Proteomes" id="UP000243876">
    <property type="component" value="Unassembled WGS sequence"/>
</dbReference>
<dbReference type="PANTHER" id="PTHR10015">
    <property type="entry name" value="HEAT SHOCK TRANSCRIPTION FACTOR"/>
    <property type="match status" value="1"/>
</dbReference>
<reference evidence="9" key="1">
    <citation type="submission" date="2015-02" db="EMBL/GenBank/DDBJ databases">
        <authorList>
            <person name="Gon?alves P."/>
        </authorList>
    </citation>
    <scope>NUCLEOTIDE SEQUENCE [LARGE SCALE GENOMIC DNA]</scope>
</reference>
<dbReference type="PANTHER" id="PTHR10015:SF427">
    <property type="entry name" value="HEAT SHOCK FACTOR PROTEIN"/>
    <property type="match status" value="1"/>
</dbReference>
<dbReference type="SMART" id="SM00415">
    <property type="entry name" value="HSF"/>
    <property type="match status" value="1"/>
</dbReference>
<evidence type="ECO:0000256" key="4">
    <source>
        <dbReference type="ARBA" id="ARBA00023242"/>
    </source>
</evidence>
<feature type="region of interest" description="Disordered" evidence="6">
    <location>
        <begin position="358"/>
        <end position="398"/>
    </location>
</feature>
<dbReference type="EMBL" id="CENE01000001">
    <property type="protein sequence ID" value="CEQ38801.1"/>
    <property type="molecule type" value="Genomic_DNA"/>
</dbReference>
<name>A0A0D6EFX6_SPOSA</name>
<dbReference type="SUPFAM" id="SSF46785">
    <property type="entry name" value="Winged helix' DNA-binding domain"/>
    <property type="match status" value="1"/>
</dbReference>
<proteinExistence type="inferred from homology"/>
<evidence type="ECO:0000256" key="5">
    <source>
        <dbReference type="RuleBase" id="RU004020"/>
    </source>
</evidence>
<dbReference type="InterPro" id="IPR036388">
    <property type="entry name" value="WH-like_DNA-bd_sf"/>
</dbReference>